<evidence type="ECO:0000256" key="1">
    <source>
        <dbReference type="ARBA" id="ARBA00007422"/>
    </source>
</evidence>
<dbReference type="PANTHER" id="PTHR21139">
    <property type="entry name" value="TRIOSEPHOSPHATE ISOMERASE"/>
    <property type="match status" value="1"/>
</dbReference>
<dbReference type="RefSeq" id="WP_086278531.1">
    <property type="nucleotide sequence ID" value="NZ_CP147248.1"/>
</dbReference>
<dbReference type="Gene3D" id="3.20.20.70">
    <property type="entry name" value="Aldolase class I"/>
    <property type="match status" value="1"/>
</dbReference>
<keyword evidence="3" id="KW-0324">Glycolysis</keyword>
<keyword evidence="5" id="KW-1185">Reference proteome</keyword>
<comment type="pathway">
    <text evidence="3">Carbohydrate biosynthesis; gluconeogenesis.</text>
</comment>
<comment type="subcellular location">
    <subcellularLocation>
        <location evidence="3">Cytoplasm</location>
    </subcellularLocation>
</comment>
<dbReference type="CDD" id="cd00311">
    <property type="entry name" value="TIM"/>
    <property type="match status" value="1"/>
</dbReference>
<reference evidence="5" key="1">
    <citation type="submission" date="2017-05" db="EMBL/GenBank/DDBJ databases">
        <title>The Genome Sequence of EEnterococcus faecalis 9F2_4866.</title>
        <authorList>
            <consortium name="The Broad Institute Genomics Platform"/>
            <consortium name="The Broad Institute Genomic Center for Infectious Diseases"/>
            <person name="Earl A."/>
            <person name="Manson A."/>
            <person name="Schwartman J."/>
            <person name="Gilmore M."/>
            <person name="Abouelleil A."/>
            <person name="Cao P."/>
            <person name="Chapman S."/>
            <person name="Cusick C."/>
            <person name="Shea T."/>
            <person name="Young S."/>
            <person name="Neafsey D."/>
            <person name="Nusbaum C."/>
            <person name="Birren B."/>
        </authorList>
    </citation>
    <scope>NUCLEOTIDE SEQUENCE [LARGE SCALE GENOMIC DNA]</scope>
    <source>
        <strain evidence="5">12C11_DIV0727</strain>
    </source>
</reference>
<name>A0ABZ2T8S3_9ENTE</name>
<dbReference type="InterPro" id="IPR035990">
    <property type="entry name" value="TIM_sf"/>
</dbReference>
<comment type="pathway">
    <text evidence="3">Carbohydrate degradation; glycolysis; D-glyceraldehyde 3-phosphate from glycerone phosphate: step 1/1.</text>
</comment>
<dbReference type="SUPFAM" id="SSF51351">
    <property type="entry name" value="Triosephosphate isomerase (TIM)"/>
    <property type="match status" value="1"/>
</dbReference>
<accession>A0ABZ2T8S3</accession>
<dbReference type="EMBL" id="CP147248">
    <property type="protein sequence ID" value="WYJ86519.1"/>
    <property type="molecule type" value="Genomic_DNA"/>
</dbReference>
<evidence type="ECO:0000313" key="4">
    <source>
        <dbReference type="EMBL" id="WYJ86519.1"/>
    </source>
</evidence>
<dbReference type="PROSITE" id="PS51440">
    <property type="entry name" value="TIM_2"/>
    <property type="match status" value="1"/>
</dbReference>
<comment type="catalytic activity">
    <reaction evidence="3">
        <text>D-glyceraldehyde 3-phosphate = dihydroxyacetone phosphate</text>
        <dbReference type="Rhea" id="RHEA:18585"/>
        <dbReference type="ChEBI" id="CHEBI:57642"/>
        <dbReference type="ChEBI" id="CHEBI:59776"/>
        <dbReference type="EC" id="5.3.1.1"/>
    </reaction>
</comment>
<evidence type="ECO:0000256" key="2">
    <source>
        <dbReference type="ARBA" id="ARBA00023235"/>
    </source>
</evidence>
<proteinExistence type="inferred from homology"/>
<evidence type="ECO:0000313" key="5">
    <source>
        <dbReference type="Proteomes" id="UP000195080"/>
    </source>
</evidence>
<comment type="similarity">
    <text evidence="1 3">Belongs to the triosephosphate isomerase family.</text>
</comment>
<dbReference type="PANTHER" id="PTHR21139:SF42">
    <property type="entry name" value="TRIOSEPHOSPHATE ISOMERASE"/>
    <property type="match status" value="1"/>
</dbReference>
<evidence type="ECO:0000256" key="3">
    <source>
        <dbReference type="RuleBase" id="RU363013"/>
    </source>
</evidence>
<dbReference type="InterPro" id="IPR000652">
    <property type="entry name" value="Triosephosphate_isomerase"/>
</dbReference>
<dbReference type="InterPro" id="IPR013785">
    <property type="entry name" value="Aldolase_TIM"/>
</dbReference>
<protein>
    <recommendedName>
        <fullName evidence="3">Triosephosphate isomerase</fullName>
        <ecNumber evidence="3">5.3.1.1</ecNumber>
    </recommendedName>
</protein>
<keyword evidence="3" id="KW-0963">Cytoplasm</keyword>
<dbReference type="Pfam" id="PF00121">
    <property type="entry name" value="TIM"/>
    <property type="match status" value="1"/>
</dbReference>
<keyword evidence="3" id="KW-0312">Gluconeogenesis</keyword>
<dbReference type="GO" id="GO:0016853">
    <property type="term" value="F:isomerase activity"/>
    <property type="evidence" value="ECO:0007669"/>
    <property type="project" value="UniProtKB-KW"/>
</dbReference>
<sequence length="259" mass="28788">MTKRKPIVGISLKMYQNQIKEAQRFAKRISELTGQVEEVEQFMCPGMGVLYPVSVMIKHSKIGLGAQNMAPVAYGAYTGEFSIDSLLDMEGTYVELGHIERRAIFGESDDLINQKVLLALEKGVAPVLCIGELDHSDDYQEIKNLLMKQLFLALNQVPKDQAEKVILAYEPAWAVGKTLAASAVHVHAVHAAIRECLTTLYSHKIAQKMRIIYGGSVSQENVQLIVSNENVDGVFVGRFGHDPERYANIVKTVKMIKEV</sequence>
<gene>
    <name evidence="4" type="ORF">A5866_001603</name>
</gene>
<comment type="subunit">
    <text evidence="3">Homodimer.</text>
</comment>
<organism evidence="4 5">
    <name type="scientific">Candidatus Enterococcus lemimoniae</name>
    <dbReference type="NCBI Taxonomy" id="1834167"/>
    <lineage>
        <taxon>Bacteria</taxon>
        <taxon>Bacillati</taxon>
        <taxon>Bacillota</taxon>
        <taxon>Bacilli</taxon>
        <taxon>Lactobacillales</taxon>
        <taxon>Enterococcaceae</taxon>
        <taxon>Enterococcus</taxon>
    </lineage>
</organism>
<dbReference type="Proteomes" id="UP000195080">
    <property type="component" value="Chromosome"/>
</dbReference>
<dbReference type="EC" id="5.3.1.1" evidence="3"/>
<keyword evidence="2 3" id="KW-0413">Isomerase</keyword>